<sequence>MMAIEPDMTGRAECCGAPFGEHWSDCPTLAKREQQRKADATRVLHALSVVGCQCGLCCAARAGHL</sequence>
<evidence type="ECO:0000313" key="1">
    <source>
        <dbReference type="EMBL" id="AXH47439.1"/>
    </source>
</evidence>
<dbReference type="EMBL" id="MH513970">
    <property type="protein sequence ID" value="AXH47439.1"/>
    <property type="molecule type" value="Genomic_DNA"/>
</dbReference>
<gene>
    <name evidence="1" type="primary">76</name>
    <name evidence="1" type="ORF">SEA_HANGMAN_76</name>
</gene>
<dbReference type="Proteomes" id="UP000257782">
    <property type="component" value="Segment"/>
</dbReference>
<name>A0A345KWN7_9CAUD</name>
<evidence type="ECO:0000313" key="2">
    <source>
        <dbReference type="Proteomes" id="UP000257782"/>
    </source>
</evidence>
<reference evidence="1 2" key="1">
    <citation type="submission" date="2018-06" db="EMBL/GenBank/DDBJ databases">
        <authorList>
            <person name="Akers M.E."/>
            <person name="Baldus K."/>
            <person name="Bryant G.N."/>
            <person name="Cevasco M.E."/>
            <person name="Chichester A.M."/>
            <person name="Largen K.M."/>
            <person name="Lehmann E.J."/>
            <person name="Majewski M."/>
            <person name="Pires N."/>
            <person name="Ricci K.D."/>
            <person name="Smith R.L."/>
            <person name="Tancini M.E."/>
            <person name="Williams D.C."/>
            <person name="Butela K.A."/>
            <person name="Garlena R.A."/>
            <person name="Russell D.A."/>
            <person name="Pope W.H."/>
            <person name="Jacobs-Sera D."/>
            <person name="Hatfull G.F."/>
        </authorList>
    </citation>
    <scope>NUCLEOTIDE SEQUENCE [LARGE SCALE GENOMIC DNA]</scope>
</reference>
<organism evidence="1 2">
    <name type="scientific">Mycobacterium phage Hangman</name>
    <dbReference type="NCBI Taxonomy" id="2250299"/>
    <lineage>
        <taxon>Viruses</taxon>
        <taxon>Duplodnaviria</taxon>
        <taxon>Heunggongvirae</taxon>
        <taxon>Uroviricota</taxon>
        <taxon>Caudoviricetes</taxon>
        <taxon>Bclasvirinae</taxon>
        <taxon>Coopervirus</taxon>
        <taxon>Coopervirus brownCNA</taxon>
    </lineage>
</organism>
<proteinExistence type="predicted"/>
<protein>
    <submittedName>
        <fullName evidence="1">Uncharacterized protein</fullName>
    </submittedName>
</protein>
<accession>A0A345KWN7</accession>